<dbReference type="AlphaFoldDB" id="A0A0S6UCB2"/>
<keyword evidence="2" id="KW-0680">Restriction system</keyword>
<dbReference type="Proteomes" id="UP000063718">
    <property type="component" value="Unassembled WGS sequence"/>
</dbReference>
<accession>A0A0S6UCB2</accession>
<dbReference type="PANTHER" id="PTHR43140">
    <property type="entry name" value="TYPE-1 RESTRICTION ENZYME ECOKI SPECIFICITY PROTEIN"/>
    <property type="match status" value="1"/>
</dbReference>
<dbReference type="Gene3D" id="1.10.287.1120">
    <property type="entry name" value="Bipartite methylase S protein"/>
    <property type="match status" value="1"/>
</dbReference>
<evidence type="ECO:0000256" key="5">
    <source>
        <dbReference type="SAM" id="MobiDB-lite"/>
    </source>
</evidence>
<dbReference type="InterPro" id="IPR051212">
    <property type="entry name" value="Type-I_RE_S_subunit"/>
</dbReference>
<feature type="compositionally biased region" description="Acidic residues" evidence="5">
    <location>
        <begin position="450"/>
        <end position="486"/>
    </location>
</feature>
<reference evidence="7" key="1">
    <citation type="journal article" date="2014" name="Gene">
        <title>Genome-guided analysis of transformation efficiency and carbon dioxide assimilation by Moorella thermoacetica Y72.</title>
        <authorList>
            <person name="Tsukahara K."/>
            <person name="Kita A."/>
            <person name="Nakashimada Y."/>
            <person name="Hoshino T."/>
            <person name="Murakami K."/>
        </authorList>
    </citation>
    <scope>NUCLEOTIDE SEQUENCE [LARGE SCALE GENOMIC DNA]</scope>
    <source>
        <strain evidence="7">Y72</strain>
    </source>
</reference>
<feature type="domain" description="Type I restriction modification DNA specificity" evidence="6">
    <location>
        <begin position="76"/>
        <end position="187"/>
    </location>
</feature>
<protein>
    <submittedName>
        <fullName evidence="7">Type I restriction-modification system, S subunit</fullName>
    </submittedName>
</protein>
<feature type="domain" description="Type I restriction modification DNA specificity" evidence="6">
    <location>
        <begin position="305"/>
        <end position="406"/>
    </location>
</feature>
<evidence type="ECO:0000256" key="3">
    <source>
        <dbReference type="ARBA" id="ARBA00023125"/>
    </source>
</evidence>
<dbReference type="InterPro" id="IPR044946">
    <property type="entry name" value="Restrct_endonuc_typeI_TRD_sf"/>
</dbReference>
<comment type="similarity">
    <text evidence="1">Belongs to the type-I restriction system S methylase family.</text>
</comment>
<dbReference type="InterPro" id="IPR000055">
    <property type="entry name" value="Restrct_endonuc_typeI_TRD"/>
</dbReference>
<organism evidence="7">
    <name type="scientific">Moorella thermoacetica Y72</name>
    <dbReference type="NCBI Taxonomy" id="1325331"/>
    <lineage>
        <taxon>Bacteria</taxon>
        <taxon>Bacillati</taxon>
        <taxon>Bacillota</taxon>
        <taxon>Clostridia</taxon>
        <taxon>Neomoorellales</taxon>
        <taxon>Neomoorellaceae</taxon>
        <taxon>Neomoorella</taxon>
    </lineage>
</organism>
<dbReference type="EMBL" id="DF238840">
    <property type="protein sequence ID" value="GAF24976.1"/>
    <property type="molecule type" value="Genomic_DNA"/>
</dbReference>
<dbReference type="CDD" id="cd16961">
    <property type="entry name" value="RMtype1_S_TRD-CR_like"/>
    <property type="match status" value="1"/>
</dbReference>
<dbReference type="GO" id="GO:0003677">
    <property type="term" value="F:DNA binding"/>
    <property type="evidence" value="ECO:0007669"/>
    <property type="project" value="UniProtKB-KW"/>
</dbReference>
<evidence type="ECO:0000313" key="7">
    <source>
        <dbReference type="EMBL" id="GAF24976.1"/>
    </source>
</evidence>
<evidence type="ECO:0000256" key="2">
    <source>
        <dbReference type="ARBA" id="ARBA00022747"/>
    </source>
</evidence>
<dbReference type="PANTHER" id="PTHR43140:SF1">
    <property type="entry name" value="TYPE I RESTRICTION ENZYME ECOKI SPECIFICITY SUBUNIT"/>
    <property type="match status" value="1"/>
</dbReference>
<evidence type="ECO:0000259" key="6">
    <source>
        <dbReference type="Pfam" id="PF01420"/>
    </source>
</evidence>
<dbReference type="Gene3D" id="3.90.220.20">
    <property type="entry name" value="DNA methylase specificity domains"/>
    <property type="match status" value="2"/>
</dbReference>
<evidence type="ECO:0000256" key="1">
    <source>
        <dbReference type="ARBA" id="ARBA00010923"/>
    </source>
</evidence>
<dbReference type="Pfam" id="PF01420">
    <property type="entry name" value="Methylase_S"/>
    <property type="match status" value="2"/>
</dbReference>
<dbReference type="RefSeq" id="WP_025773090.1">
    <property type="nucleotide sequence ID" value="NZ_DF238840.1"/>
</dbReference>
<proteinExistence type="inferred from homology"/>
<comment type="subunit">
    <text evidence="4">The methyltransferase is composed of M and S polypeptides.</text>
</comment>
<sequence>MIRDLKPYPAYKDSGVEWLGQVPEHWEVLPGRTVFREINDRGHPDEQMLSVTITRGVLRQADLLADSSKKDSSNEDKSNYKLVQPGDLVYNKMRAWQGAVGVSAYRGIVSPAYIVQRLRSVENLPRYMHFLLRTPLFASEAERWSYGITSDQWSLRAEEFKCIYFSLPHLPEQTAIVRFLDYMDRRIRRYIRAKQKLIKLLEEYRQALIHQAVTGKIDVRTGQPYPAYKPSGVQWLGKVPAHWEVKPVKRHYAIQLGKMLQTRPNNPDDVEVPYLKAQHIQWFSVRTSDAPRMWASPRDIQQFGITAGDLLVCEGGEGGRCGIVKEIPEGFIIQNALHRVRPRNHCRNDYLQYVMSVIAATGWFEALNNKATIAHFTREKFGALYIPIPSPDEQTAIVRFLDAQTAKLDAAIAAARREIDLLREYRTRLIADVVTGKVDVREVATQLPEEPPEEEAELMDTEEIAEGEARDDDTAAEALSEEEVET</sequence>
<dbReference type="GO" id="GO:0009307">
    <property type="term" value="P:DNA restriction-modification system"/>
    <property type="evidence" value="ECO:0007669"/>
    <property type="project" value="UniProtKB-KW"/>
</dbReference>
<name>A0A0S6UCB2_NEOTH</name>
<dbReference type="SUPFAM" id="SSF116734">
    <property type="entry name" value="DNA methylase specificity domain"/>
    <property type="match status" value="2"/>
</dbReference>
<evidence type="ECO:0000256" key="4">
    <source>
        <dbReference type="ARBA" id="ARBA00038652"/>
    </source>
</evidence>
<gene>
    <name evidence="7" type="ORF">MTY_0304</name>
</gene>
<feature type="region of interest" description="Disordered" evidence="5">
    <location>
        <begin position="445"/>
        <end position="486"/>
    </location>
</feature>
<dbReference type="REBASE" id="82326">
    <property type="entry name" value="S.MthY72ORF306P"/>
</dbReference>
<keyword evidence="3" id="KW-0238">DNA-binding</keyword>